<feature type="compositionally biased region" description="Acidic residues" evidence="1">
    <location>
        <begin position="16"/>
        <end position="32"/>
    </location>
</feature>
<reference evidence="2 3" key="1">
    <citation type="journal article" date="2016" name="Mol. Biol. Evol.">
        <title>Comparative Genomics of Early-Diverging Mushroom-Forming Fungi Provides Insights into the Origins of Lignocellulose Decay Capabilities.</title>
        <authorList>
            <person name="Nagy L.G."/>
            <person name="Riley R."/>
            <person name="Tritt A."/>
            <person name="Adam C."/>
            <person name="Daum C."/>
            <person name="Floudas D."/>
            <person name="Sun H."/>
            <person name="Yadav J.S."/>
            <person name="Pangilinan J."/>
            <person name="Larsson K.H."/>
            <person name="Matsuura K."/>
            <person name="Barry K."/>
            <person name="Labutti K."/>
            <person name="Kuo R."/>
            <person name="Ohm R.A."/>
            <person name="Bhattacharya S.S."/>
            <person name="Shirouzu T."/>
            <person name="Yoshinaga Y."/>
            <person name="Martin F.M."/>
            <person name="Grigoriev I.V."/>
            <person name="Hibbett D.S."/>
        </authorList>
    </citation>
    <scope>NUCLEOTIDE SEQUENCE [LARGE SCALE GENOMIC DNA]</scope>
    <source>
        <strain evidence="2 3">TUFC12733</strain>
    </source>
</reference>
<accession>A0A167JD28</accession>
<feature type="non-terminal residue" evidence="2">
    <location>
        <position position="1"/>
    </location>
</feature>
<gene>
    <name evidence="2" type="ORF">CALVIDRAFT_600688</name>
</gene>
<sequence>MPTHIMGRQHTASPDSDSDSVLEIDSDDESDFSENVRRGVHGPLQVHIASRTSALNRFGPGFGMGDPLPALAIHSRTHWPTPGPAPTGKVPKTAVSRLQAKDQIPPLWTPGCFQCTSRKTIKHECRSWAGERCTNCCQWRKGCNLKETNSKCEQPGPAEPTPPSAPRPRHGKATIAPSQHRPQTGQAIIVPSQNRSSASPEIPEELPPPPPRGTKPSRVENHALAPQALVSASPTPEPPIKAAAQDIRREVTPLFAHAGSSTVSQSDKIRTRPMAPFVSSTTGLPFPKSFTDRPLITPTLKRPASPEVEIVGELCRARKRPRVVATTQAGCGEPSASAA</sequence>
<keyword evidence="3" id="KW-1185">Reference proteome</keyword>
<feature type="non-terminal residue" evidence="2">
    <location>
        <position position="339"/>
    </location>
</feature>
<feature type="region of interest" description="Disordered" evidence="1">
    <location>
        <begin position="276"/>
        <end position="301"/>
    </location>
</feature>
<feature type="compositionally biased region" description="Pro residues" evidence="1">
    <location>
        <begin position="157"/>
        <end position="166"/>
    </location>
</feature>
<evidence type="ECO:0000313" key="3">
    <source>
        <dbReference type="Proteomes" id="UP000076738"/>
    </source>
</evidence>
<dbReference type="AlphaFoldDB" id="A0A167JD28"/>
<proteinExistence type="predicted"/>
<name>A0A167JD28_CALVF</name>
<dbReference type="Proteomes" id="UP000076738">
    <property type="component" value="Unassembled WGS sequence"/>
</dbReference>
<feature type="region of interest" description="Disordered" evidence="1">
    <location>
        <begin position="148"/>
        <end position="239"/>
    </location>
</feature>
<evidence type="ECO:0000313" key="2">
    <source>
        <dbReference type="EMBL" id="KZO93472.1"/>
    </source>
</evidence>
<evidence type="ECO:0000256" key="1">
    <source>
        <dbReference type="SAM" id="MobiDB-lite"/>
    </source>
</evidence>
<feature type="region of interest" description="Disordered" evidence="1">
    <location>
        <begin position="1"/>
        <end position="38"/>
    </location>
</feature>
<feature type="compositionally biased region" description="Polar residues" evidence="1">
    <location>
        <begin position="176"/>
        <end position="199"/>
    </location>
</feature>
<organism evidence="2 3">
    <name type="scientific">Calocera viscosa (strain TUFC12733)</name>
    <dbReference type="NCBI Taxonomy" id="1330018"/>
    <lineage>
        <taxon>Eukaryota</taxon>
        <taxon>Fungi</taxon>
        <taxon>Dikarya</taxon>
        <taxon>Basidiomycota</taxon>
        <taxon>Agaricomycotina</taxon>
        <taxon>Dacrymycetes</taxon>
        <taxon>Dacrymycetales</taxon>
        <taxon>Dacrymycetaceae</taxon>
        <taxon>Calocera</taxon>
    </lineage>
</organism>
<protein>
    <submittedName>
        <fullName evidence="2">Uncharacterized protein</fullName>
    </submittedName>
</protein>
<dbReference type="EMBL" id="KV417301">
    <property type="protein sequence ID" value="KZO93472.1"/>
    <property type="molecule type" value="Genomic_DNA"/>
</dbReference>